<dbReference type="STRING" id="676599.ARC20_09565"/>
<dbReference type="AlphaFoldDB" id="A0A0R0AF25"/>
<dbReference type="SUPFAM" id="SSF161098">
    <property type="entry name" value="MetI-like"/>
    <property type="match status" value="1"/>
</dbReference>
<organism evidence="10 11">
    <name type="scientific">Stenotrophomonas panacihumi</name>
    <dbReference type="NCBI Taxonomy" id="676599"/>
    <lineage>
        <taxon>Bacteria</taxon>
        <taxon>Pseudomonadati</taxon>
        <taxon>Pseudomonadota</taxon>
        <taxon>Gammaproteobacteria</taxon>
        <taxon>Lysobacterales</taxon>
        <taxon>Lysobacteraceae</taxon>
        <taxon>Stenotrophomonas</taxon>
    </lineage>
</organism>
<keyword evidence="6 8" id="KW-1133">Transmembrane helix</keyword>
<dbReference type="FunFam" id="1.10.3720.10:FF:000002">
    <property type="entry name" value="D-methionine ABC transporter permease MetI"/>
    <property type="match status" value="1"/>
</dbReference>
<dbReference type="PROSITE" id="PS50928">
    <property type="entry name" value="ABC_TM1"/>
    <property type="match status" value="1"/>
</dbReference>
<protein>
    <submittedName>
        <fullName evidence="10">Metal ABC transporter permease</fullName>
    </submittedName>
</protein>
<feature type="transmembrane region" description="Helical" evidence="8">
    <location>
        <begin position="203"/>
        <end position="222"/>
    </location>
</feature>
<evidence type="ECO:0000259" key="9">
    <source>
        <dbReference type="PROSITE" id="PS50928"/>
    </source>
</evidence>
<dbReference type="CDD" id="cd06261">
    <property type="entry name" value="TM_PBP2"/>
    <property type="match status" value="1"/>
</dbReference>
<comment type="similarity">
    <text evidence="2">Belongs to the binding-protein-dependent transport system permease family. CysTW subfamily.</text>
</comment>
<keyword evidence="5 8" id="KW-0812">Transmembrane</keyword>
<feature type="transmembrane region" description="Helical" evidence="8">
    <location>
        <begin position="67"/>
        <end position="96"/>
    </location>
</feature>
<evidence type="ECO:0000313" key="11">
    <source>
        <dbReference type="Proteomes" id="UP000051802"/>
    </source>
</evidence>
<feature type="transmembrane region" description="Helical" evidence="8">
    <location>
        <begin position="161"/>
        <end position="183"/>
    </location>
</feature>
<evidence type="ECO:0000256" key="5">
    <source>
        <dbReference type="ARBA" id="ARBA00022692"/>
    </source>
</evidence>
<dbReference type="NCBIfam" id="NF008049">
    <property type="entry name" value="PRK10782.1"/>
    <property type="match status" value="1"/>
</dbReference>
<evidence type="ECO:0000256" key="4">
    <source>
        <dbReference type="ARBA" id="ARBA00022475"/>
    </source>
</evidence>
<dbReference type="InterPro" id="IPR035906">
    <property type="entry name" value="MetI-like_sf"/>
</dbReference>
<dbReference type="PANTHER" id="PTHR30450:SF1">
    <property type="entry name" value="D-METHIONINE TRANSPORT SYSTEM PERMEASE PROTEIN METI-RELATED"/>
    <property type="match status" value="1"/>
</dbReference>
<evidence type="ECO:0000256" key="1">
    <source>
        <dbReference type="ARBA" id="ARBA00004651"/>
    </source>
</evidence>
<comment type="caution">
    <text evidence="10">The sequence shown here is derived from an EMBL/GenBank/DDBJ whole genome shotgun (WGS) entry which is preliminary data.</text>
</comment>
<dbReference type="EMBL" id="LLXU01000074">
    <property type="protein sequence ID" value="KRG43675.1"/>
    <property type="molecule type" value="Genomic_DNA"/>
</dbReference>
<feature type="transmembrane region" description="Helical" evidence="8">
    <location>
        <begin position="32"/>
        <end position="55"/>
    </location>
</feature>
<dbReference type="Pfam" id="PF00528">
    <property type="entry name" value="BPD_transp_1"/>
    <property type="match status" value="1"/>
</dbReference>
<dbReference type="RefSeq" id="WP_057646371.1">
    <property type="nucleotide sequence ID" value="NZ_LLXU01000074.1"/>
</dbReference>
<evidence type="ECO:0000256" key="8">
    <source>
        <dbReference type="RuleBase" id="RU363032"/>
    </source>
</evidence>
<comment type="subcellular location">
    <subcellularLocation>
        <location evidence="1 8">Cell membrane</location>
        <topology evidence="1 8">Multi-pass membrane protein</topology>
    </subcellularLocation>
</comment>
<feature type="transmembrane region" description="Helical" evidence="8">
    <location>
        <begin position="102"/>
        <end position="122"/>
    </location>
</feature>
<accession>A0A0R0AF25</accession>
<keyword evidence="4" id="KW-1003">Cell membrane</keyword>
<sequence>MNPVLIAAADGFFRNLDARKWADIGQATLDTLLMLGGALPLTLLIGLPLGVLLFLSGSAQLRRRPVLHGVLAFVVNLLRSVPFIILMIAMIPLTLFVMGTSLGVRGAILPLVVGAAPFYARLVETALREVDRGVVEASQAMGATTWQLVSKVLLPEALPGLIAGATVTTIALIGFTAMGGAIGSGGLGDVAYREGYLRSHADVALVTVIALLVLVQLLQMLGDRLVARYSRR</sequence>
<dbReference type="Proteomes" id="UP000051802">
    <property type="component" value="Unassembled WGS sequence"/>
</dbReference>
<dbReference type="PANTHER" id="PTHR30450">
    <property type="entry name" value="ABC TRANSPORTER PERMEASE"/>
    <property type="match status" value="1"/>
</dbReference>
<evidence type="ECO:0000256" key="2">
    <source>
        <dbReference type="ARBA" id="ARBA00007069"/>
    </source>
</evidence>
<evidence type="ECO:0000256" key="7">
    <source>
        <dbReference type="ARBA" id="ARBA00023136"/>
    </source>
</evidence>
<evidence type="ECO:0000256" key="6">
    <source>
        <dbReference type="ARBA" id="ARBA00022989"/>
    </source>
</evidence>
<dbReference type="GO" id="GO:0005886">
    <property type="term" value="C:plasma membrane"/>
    <property type="evidence" value="ECO:0007669"/>
    <property type="project" value="UniProtKB-SubCell"/>
</dbReference>
<evidence type="ECO:0000256" key="3">
    <source>
        <dbReference type="ARBA" id="ARBA00022448"/>
    </source>
</evidence>
<keyword evidence="3 8" id="KW-0813">Transport</keyword>
<gene>
    <name evidence="10" type="ORF">ARC20_09565</name>
</gene>
<keyword evidence="7 8" id="KW-0472">Membrane</keyword>
<name>A0A0R0AF25_9GAMM</name>
<proteinExistence type="inferred from homology"/>
<dbReference type="OrthoDB" id="9793490at2"/>
<dbReference type="Gene3D" id="1.10.3720.10">
    <property type="entry name" value="MetI-like"/>
    <property type="match status" value="1"/>
</dbReference>
<reference evidence="10 11" key="1">
    <citation type="submission" date="2015-10" db="EMBL/GenBank/DDBJ databases">
        <title>Genome sequencing and analysis of members of genus Stenotrophomonas.</title>
        <authorList>
            <person name="Patil P.P."/>
            <person name="Midha S."/>
            <person name="Patil P.B."/>
        </authorList>
    </citation>
    <scope>NUCLEOTIDE SEQUENCE [LARGE SCALE GENOMIC DNA]</scope>
    <source>
        <strain evidence="10 11">JCM 16536</strain>
    </source>
</reference>
<feature type="domain" description="ABC transmembrane type-1" evidence="9">
    <location>
        <begin position="28"/>
        <end position="222"/>
    </location>
</feature>
<dbReference type="InterPro" id="IPR000515">
    <property type="entry name" value="MetI-like"/>
</dbReference>
<dbReference type="GO" id="GO:0048473">
    <property type="term" value="P:D-methionine transmembrane transport"/>
    <property type="evidence" value="ECO:0007669"/>
    <property type="project" value="TreeGrafter"/>
</dbReference>
<keyword evidence="11" id="KW-1185">Reference proteome</keyword>
<evidence type="ECO:0000313" key="10">
    <source>
        <dbReference type="EMBL" id="KRG43675.1"/>
    </source>
</evidence>
<dbReference type="InterPro" id="IPR051322">
    <property type="entry name" value="AA_ABC_Transporter_Permease"/>
</dbReference>